<organism evidence="4 5">
    <name type="scientific">Nocardioides seonyuensis</name>
    <dbReference type="NCBI Taxonomy" id="2518371"/>
    <lineage>
        <taxon>Bacteria</taxon>
        <taxon>Bacillati</taxon>
        <taxon>Actinomycetota</taxon>
        <taxon>Actinomycetes</taxon>
        <taxon>Propionibacteriales</taxon>
        <taxon>Nocardioidaceae</taxon>
        <taxon>Nocardioides</taxon>
    </lineage>
</organism>
<keyword evidence="5" id="KW-1185">Reference proteome</keyword>
<dbReference type="SUPFAM" id="SSF55811">
    <property type="entry name" value="Nudix"/>
    <property type="match status" value="1"/>
</dbReference>
<evidence type="ECO:0000256" key="1">
    <source>
        <dbReference type="ARBA" id="ARBA00001946"/>
    </source>
</evidence>
<dbReference type="EMBL" id="CP038436">
    <property type="protein sequence ID" value="QBX56394.1"/>
    <property type="molecule type" value="Genomic_DNA"/>
</dbReference>
<dbReference type="PANTHER" id="PTHR43046">
    <property type="entry name" value="GDP-MANNOSE MANNOSYL HYDROLASE"/>
    <property type="match status" value="1"/>
</dbReference>
<feature type="domain" description="Nudix hydrolase" evidence="3">
    <location>
        <begin position="49"/>
        <end position="185"/>
    </location>
</feature>
<gene>
    <name evidence="4" type="ORF">EXE58_13585</name>
</gene>
<dbReference type="KEGG" id="nsn:EXE58_13585"/>
<sequence length="206" mass="21818">MSAASSSHADALAVLRAWTPPTPEQAQLRERYVALLERRHDAMSRDCRPDHLTASTLVLDESAERVLLTLHAKSGRWFQLGGHVEPGDSTLAGAALREALEESGLTAGDLVLDPTPVVLDAHDVPFCWPGEGVQHLDVMFVARARAGADHVLSQESLDLAWWPVDSLPNAELTPFVALAGGALAAGQASLSLEGGSTSAPADHPSR</sequence>
<dbReference type="PROSITE" id="PS51462">
    <property type="entry name" value="NUDIX"/>
    <property type="match status" value="1"/>
</dbReference>
<reference evidence="4 5" key="1">
    <citation type="submission" date="2019-03" db="EMBL/GenBank/DDBJ databases">
        <title>Three New Species of Nocardioides, Nocardioides euryhalodurans sp. nov., Nocardioides seonyuensis sp. nov. and Nocardioides eburneoflavus sp. nov. Iolated from Soil.</title>
        <authorList>
            <person name="Roh S.G."/>
            <person name="Lee C."/>
            <person name="Kim M.-K."/>
            <person name="Kim S.B."/>
        </authorList>
    </citation>
    <scope>NUCLEOTIDE SEQUENCE [LARGE SCALE GENOMIC DNA]</scope>
    <source>
        <strain evidence="4 5">MMS17-SY207-3</strain>
    </source>
</reference>
<evidence type="ECO:0000313" key="4">
    <source>
        <dbReference type="EMBL" id="QBX56394.1"/>
    </source>
</evidence>
<protein>
    <submittedName>
        <fullName evidence="4">NUDIX domain-containing protein</fullName>
    </submittedName>
</protein>
<dbReference type="RefSeq" id="WP_135268384.1">
    <property type="nucleotide sequence ID" value="NZ_CP038436.1"/>
</dbReference>
<dbReference type="PANTHER" id="PTHR43046:SF16">
    <property type="entry name" value="ADP-RIBOSE PYROPHOSPHATASE YJHB-RELATED"/>
    <property type="match status" value="1"/>
</dbReference>
<accession>A0A4P7IGD3</accession>
<evidence type="ECO:0000256" key="2">
    <source>
        <dbReference type="ARBA" id="ARBA00022801"/>
    </source>
</evidence>
<proteinExistence type="predicted"/>
<evidence type="ECO:0000259" key="3">
    <source>
        <dbReference type="PROSITE" id="PS51462"/>
    </source>
</evidence>
<evidence type="ECO:0000313" key="5">
    <source>
        <dbReference type="Proteomes" id="UP000294853"/>
    </source>
</evidence>
<dbReference type="InterPro" id="IPR015797">
    <property type="entry name" value="NUDIX_hydrolase-like_dom_sf"/>
</dbReference>
<dbReference type="Proteomes" id="UP000294853">
    <property type="component" value="Chromosome"/>
</dbReference>
<comment type="cofactor">
    <cofactor evidence="1">
        <name>Mg(2+)</name>
        <dbReference type="ChEBI" id="CHEBI:18420"/>
    </cofactor>
</comment>
<dbReference type="AlphaFoldDB" id="A0A4P7IGD3"/>
<dbReference type="CDD" id="cd03674">
    <property type="entry name" value="NUDIX_Hydrolase"/>
    <property type="match status" value="1"/>
</dbReference>
<dbReference type="GO" id="GO:0016787">
    <property type="term" value="F:hydrolase activity"/>
    <property type="evidence" value="ECO:0007669"/>
    <property type="project" value="UniProtKB-KW"/>
</dbReference>
<name>A0A4P7IGD3_9ACTN</name>
<dbReference type="InterPro" id="IPR000086">
    <property type="entry name" value="NUDIX_hydrolase_dom"/>
</dbReference>
<keyword evidence="2" id="KW-0378">Hydrolase</keyword>
<dbReference type="Gene3D" id="3.90.79.10">
    <property type="entry name" value="Nucleoside Triphosphate Pyrophosphohydrolase"/>
    <property type="match status" value="1"/>
</dbReference>
<dbReference type="OrthoDB" id="129709at2"/>
<dbReference type="Pfam" id="PF00293">
    <property type="entry name" value="NUDIX"/>
    <property type="match status" value="1"/>
</dbReference>